<keyword evidence="4" id="KW-1185">Reference proteome</keyword>
<organism evidence="3 4">
    <name type="scientific">Puccinia graminis f. sp. tritici</name>
    <dbReference type="NCBI Taxonomy" id="56615"/>
    <lineage>
        <taxon>Eukaryota</taxon>
        <taxon>Fungi</taxon>
        <taxon>Dikarya</taxon>
        <taxon>Basidiomycota</taxon>
        <taxon>Pucciniomycotina</taxon>
        <taxon>Pucciniomycetes</taxon>
        <taxon>Pucciniales</taxon>
        <taxon>Pucciniaceae</taxon>
        <taxon>Puccinia</taxon>
    </lineage>
</organism>
<feature type="compositionally biased region" description="Polar residues" evidence="1">
    <location>
        <begin position="483"/>
        <end position="497"/>
    </location>
</feature>
<evidence type="ECO:0000313" key="3">
    <source>
        <dbReference type="EMBL" id="KAA1069392.1"/>
    </source>
</evidence>
<accession>A0A5B0LY20</accession>
<dbReference type="OrthoDB" id="2526823at2759"/>
<sequence>MTQSTQEQQEQQETETEQQQELNTNQESEEQQQQPSHSLRLPRNSTLLTARDSHNNNNNNKQKKKKTSKARTTLSPEKPKQQQRKPKRVKRRENQEDEILARFQGSFHAVLTRLLRLITCPLRYILTILLPHTFAGLTATAILLSVLYLLLLTIQRFFSSRLLFLPSLSLLANPVAWLGRSLSLVATPSLVSFYCTTLHAPFFCADPKVEEDHQTEQKIAQYARTVSDSAQKAADIFDSVLLLSNPNLLRLHQADILELAYALRWASALDNKDALAHQLAELAELTRSLKDSLIDLNGQSLNAFSFIAYEFSRLGDLMEWVEKGEKKYTSETIGRNLSILFEHLTREMDGLLGSIEGLIPVASRSTNLGLRVMEGLHRAQYELIGRREAQGVLRKLTDLSSSSGHQLRRDLALTADSIVALKRTWTSLEQLRADLLAYRNHVAHFRASFVGAHLADHQLEPLDELFSMRQIIQAFQNTLALLKSNSRGPNHPSSSEPNRLLPSESNHQHS</sequence>
<evidence type="ECO:0000313" key="4">
    <source>
        <dbReference type="Proteomes" id="UP000324748"/>
    </source>
</evidence>
<keyword evidence="2" id="KW-0812">Transmembrane</keyword>
<evidence type="ECO:0000256" key="2">
    <source>
        <dbReference type="SAM" id="Phobius"/>
    </source>
</evidence>
<feature type="compositionally biased region" description="Low complexity" evidence="1">
    <location>
        <begin position="19"/>
        <end position="34"/>
    </location>
</feature>
<protein>
    <submittedName>
        <fullName evidence="3">Uncharacterized protein</fullName>
    </submittedName>
</protein>
<reference evidence="3 4" key="1">
    <citation type="submission" date="2019-05" db="EMBL/GenBank/DDBJ databases">
        <title>Emergence of the Ug99 lineage of the wheat stem rust pathogen through somatic hybridization.</title>
        <authorList>
            <person name="Li F."/>
            <person name="Upadhyaya N.M."/>
            <person name="Sperschneider J."/>
            <person name="Matny O."/>
            <person name="Nguyen-Phuc H."/>
            <person name="Mago R."/>
            <person name="Raley C."/>
            <person name="Miller M.E."/>
            <person name="Silverstein K.A.T."/>
            <person name="Henningsen E."/>
            <person name="Hirsch C.D."/>
            <person name="Visser B."/>
            <person name="Pretorius Z.A."/>
            <person name="Steffenson B.J."/>
            <person name="Schwessinger B."/>
            <person name="Dodds P.N."/>
            <person name="Figueroa M."/>
        </authorList>
    </citation>
    <scope>NUCLEOTIDE SEQUENCE [LARGE SCALE GENOMIC DNA]</scope>
    <source>
        <strain evidence="3">21-0</strain>
    </source>
</reference>
<evidence type="ECO:0000256" key="1">
    <source>
        <dbReference type="SAM" id="MobiDB-lite"/>
    </source>
</evidence>
<keyword evidence="2" id="KW-0472">Membrane</keyword>
<comment type="caution">
    <text evidence="3">The sequence shown here is derived from an EMBL/GenBank/DDBJ whole genome shotgun (WGS) entry which is preliminary data.</text>
</comment>
<feature type="region of interest" description="Disordered" evidence="1">
    <location>
        <begin position="1"/>
        <end position="94"/>
    </location>
</feature>
<feature type="region of interest" description="Disordered" evidence="1">
    <location>
        <begin position="483"/>
        <end position="510"/>
    </location>
</feature>
<dbReference type="EMBL" id="VSWC01000183">
    <property type="protein sequence ID" value="KAA1069392.1"/>
    <property type="molecule type" value="Genomic_DNA"/>
</dbReference>
<name>A0A5B0LY20_PUCGR</name>
<feature type="transmembrane region" description="Helical" evidence="2">
    <location>
        <begin position="124"/>
        <end position="150"/>
    </location>
</feature>
<gene>
    <name evidence="3" type="ORF">PGT21_023247</name>
</gene>
<keyword evidence="2" id="KW-1133">Transmembrane helix</keyword>
<feature type="compositionally biased region" description="Basic residues" evidence="1">
    <location>
        <begin position="81"/>
        <end position="91"/>
    </location>
</feature>
<dbReference type="Proteomes" id="UP000324748">
    <property type="component" value="Unassembled WGS sequence"/>
</dbReference>
<proteinExistence type="predicted"/>
<dbReference type="AlphaFoldDB" id="A0A5B0LY20"/>